<gene>
    <name evidence="1" type="ORF">Pmar_PMAR022309</name>
</gene>
<proteinExistence type="predicted"/>
<organism evidence="2">
    <name type="scientific">Perkinsus marinus (strain ATCC 50983 / TXsc)</name>
    <dbReference type="NCBI Taxonomy" id="423536"/>
    <lineage>
        <taxon>Eukaryota</taxon>
        <taxon>Sar</taxon>
        <taxon>Alveolata</taxon>
        <taxon>Perkinsozoa</taxon>
        <taxon>Perkinsea</taxon>
        <taxon>Perkinsida</taxon>
        <taxon>Perkinsidae</taxon>
        <taxon>Perkinsus</taxon>
    </lineage>
</organism>
<dbReference type="RefSeq" id="XP_002785568.1">
    <property type="nucleotide sequence ID" value="XM_002785522.1"/>
</dbReference>
<dbReference type="GeneID" id="9062418"/>
<evidence type="ECO:0000313" key="2">
    <source>
        <dbReference type="Proteomes" id="UP000007800"/>
    </source>
</evidence>
<dbReference type="Proteomes" id="UP000007800">
    <property type="component" value="Unassembled WGS sequence"/>
</dbReference>
<accession>C5KDR1</accession>
<sequence>MVDYMEKWARAKWEDGINENVKVFRLTKDALPSLHRPAICYAMTHMAIPAVTNLAMTGPVVGMGFRRTNHR</sequence>
<keyword evidence="2" id="KW-1185">Reference proteome</keyword>
<name>C5KDR1_PERM5</name>
<protein>
    <submittedName>
        <fullName evidence="1">Uncharacterized protein</fullName>
    </submittedName>
</protein>
<dbReference type="AlphaFoldDB" id="C5KDR1"/>
<dbReference type="EMBL" id="GG672124">
    <property type="protein sequence ID" value="EER17364.1"/>
    <property type="molecule type" value="Genomic_DNA"/>
</dbReference>
<reference evidence="1 2" key="1">
    <citation type="submission" date="2008-07" db="EMBL/GenBank/DDBJ databases">
        <authorList>
            <person name="El-Sayed N."/>
            <person name="Caler E."/>
            <person name="Inman J."/>
            <person name="Amedeo P."/>
            <person name="Hass B."/>
            <person name="Wortman J."/>
        </authorList>
    </citation>
    <scope>NUCLEOTIDE SEQUENCE [LARGE SCALE GENOMIC DNA]</scope>
    <source>
        <strain evidence="2">ATCC 50983 / TXsc</strain>
    </source>
</reference>
<evidence type="ECO:0000313" key="1">
    <source>
        <dbReference type="EMBL" id="EER17364.1"/>
    </source>
</evidence>
<dbReference type="InParanoid" id="C5KDR1"/>